<dbReference type="EMBL" id="AP018449">
    <property type="protein sequence ID" value="BBB92936.1"/>
    <property type="molecule type" value="Genomic_DNA"/>
</dbReference>
<dbReference type="KEGG" id="mana:MAMMFC1_03644"/>
<protein>
    <submittedName>
        <fullName evidence="2">Uncharacterized protein</fullName>
    </submittedName>
</protein>
<dbReference type="OrthoDB" id="1684272at2"/>
<gene>
    <name evidence="2" type="ORF">MAMMFC1_03644</name>
</gene>
<dbReference type="AlphaFoldDB" id="A0A348APD8"/>
<sequence>MIVTFMSNSLIRLLKLGIKVALLTLIIFYILPKLMTLLWEINNPELKIRERQLLEKPLRVIINTQTTV</sequence>
<accession>A0A348APD8</accession>
<evidence type="ECO:0000256" key="1">
    <source>
        <dbReference type="SAM" id="Phobius"/>
    </source>
</evidence>
<proteinExistence type="predicted"/>
<dbReference type="Proteomes" id="UP000276437">
    <property type="component" value="Chromosome"/>
</dbReference>
<name>A0A348APD8_9FIRM</name>
<keyword evidence="3" id="KW-1185">Reference proteome</keyword>
<evidence type="ECO:0000313" key="2">
    <source>
        <dbReference type="EMBL" id="BBB92936.1"/>
    </source>
</evidence>
<evidence type="ECO:0000313" key="3">
    <source>
        <dbReference type="Proteomes" id="UP000276437"/>
    </source>
</evidence>
<keyword evidence="1" id="KW-0472">Membrane</keyword>
<keyword evidence="1" id="KW-1133">Transmembrane helix</keyword>
<feature type="transmembrane region" description="Helical" evidence="1">
    <location>
        <begin position="20"/>
        <end position="41"/>
    </location>
</feature>
<keyword evidence="1" id="KW-0812">Transmembrane</keyword>
<organism evidence="2 3">
    <name type="scientific">Methylomusa anaerophila</name>
    <dbReference type="NCBI Taxonomy" id="1930071"/>
    <lineage>
        <taxon>Bacteria</taxon>
        <taxon>Bacillati</taxon>
        <taxon>Bacillota</taxon>
        <taxon>Negativicutes</taxon>
        <taxon>Selenomonadales</taxon>
        <taxon>Sporomusaceae</taxon>
        <taxon>Methylomusa</taxon>
    </lineage>
</organism>
<dbReference type="RefSeq" id="WP_126309827.1">
    <property type="nucleotide sequence ID" value="NZ_AP018449.1"/>
</dbReference>
<reference evidence="2 3" key="1">
    <citation type="journal article" date="2018" name="Int. J. Syst. Evol. Microbiol.">
        <title>Methylomusa anaerophila gen. nov., sp. nov., an anaerobic methanol-utilizing bacterium isolated from a microbial fuel cell.</title>
        <authorList>
            <person name="Amano N."/>
            <person name="Yamamuro A."/>
            <person name="Miyahara M."/>
            <person name="Kouzuma A."/>
            <person name="Abe T."/>
            <person name="Watanabe K."/>
        </authorList>
    </citation>
    <scope>NUCLEOTIDE SEQUENCE [LARGE SCALE GENOMIC DNA]</scope>
    <source>
        <strain evidence="2 3">MMFC1</strain>
    </source>
</reference>